<dbReference type="CDD" id="cd06261">
    <property type="entry name" value="TM_PBP2"/>
    <property type="match status" value="1"/>
</dbReference>
<dbReference type="NCBIfam" id="TIGR01726">
    <property type="entry name" value="HEQRo_perm_3TM"/>
    <property type="match status" value="1"/>
</dbReference>
<dbReference type="Proteomes" id="UP000009173">
    <property type="component" value="Chromosome"/>
</dbReference>
<evidence type="ECO:0000256" key="8">
    <source>
        <dbReference type="ARBA" id="ARBA00022989"/>
    </source>
</evidence>
<feature type="transmembrane region" description="Helical" evidence="10">
    <location>
        <begin position="74"/>
        <end position="92"/>
    </location>
</feature>
<evidence type="ECO:0000256" key="4">
    <source>
        <dbReference type="ARBA" id="ARBA00022448"/>
    </source>
</evidence>
<dbReference type="Gene3D" id="1.10.3720.10">
    <property type="entry name" value="MetI-like"/>
    <property type="match status" value="1"/>
</dbReference>
<keyword evidence="5" id="KW-1003">Cell membrane</keyword>
<keyword evidence="6 10" id="KW-0812">Transmembrane</keyword>
<dbReference type="KEGG" id="dvl:Dvul_2286"/>
<protein>
    <submittedName>
        <fullName evidence="12">Amino acid ABC transporter membrane protein 2, PAAT family</fullName>
    </submittedName>
</protein>
<evidence type="ECO:0000256" key="3">
    <source>
        <dbReference type="ARBA" id="ARBA00010072"/>
    </source>
</evidence>
<dbReference type="GO" id="GO:0022857">
    <property type="term" value="F:transmembrane transporter activity"/>
    <property type="evidence" value="ECO:0007669"/>
    <property type="project" value="InterPro"/>
</dbReference>
<keyword evidence="9 10" id="KW-0472">Membrane</keyword>
<evidence type="ECO:0000256" key="2">
    <source>
        <dbReference type="ARBA" id="ARBA00004429"/>
    </source>
</evidence>
<proteinExistence type="inferred from homology"/>
<dbReference type="InterPro" id="IPR000515">
    <property type="entry name" value="MetI-like"/>
</dbReference>
<dbReference type="PROSITE" id="PS50928">
    <property type="entry name" value="ABC_TM1"/>
    <property type="match status" value="1"/>
</dbReference>
<gene>
    <name evidence="12" type="ordered locus">Dvul_2286</name>
</gene>
<dbReference type="InterPro" id="IPR035906">
    <property type="entry name" value="MetI-like_sf"/>
</dbReference>
<keyword evidence="4 10" id="KW-0813">Transport</keyword>
<accession>A0A0H3AAD1</accession>
<reference evidence="13" key="1">
    <citation type="journal article" date="2009" name="Environ. Microbiol.">
        <title>Contribution of mobile genetic elements to Desulfovibrio vulgaris genome plasticity.</title>
        <authorList>
            <person name="Walker C.B."/>
            <person name="Stolyar S."/>
            <person name="Chivian D."/>
            <person name="Pinel N."/>
            <person name="Gabster J.A."/>
            <person name="Dehal P.S."/>
            <person name="He Z."/>
            <person name="Yang Z.K."/>
            <person name="Yen H.C."/>
            <person name="Zhou J."/>
            <person name="Wall J.D."/>
            <person name="Hazen T.C."/>
            <person name="Arkin A.P."/>
            <person name="Stahl D.A."/>
        </authorList>
    </citation>
    <scope>NUCLEOTIDE SEQUENCE [LARGE SCALE GENOMIC DNA]</scope>
    <source>
        <strain evidence="13">DP4</strain>
    </source>
</reference>
<dbReference type="Pfam" id="PF00528">
    <property type="entry name" value="BPD_transp_1"/>
    <property type="match status" value="1"/>
</dbReference>
<evidence type="ECO:0000259" key="11">
    <source>
        <dbReference type="PROSITE" id="PS50928"/>
    </source>
</evidence>
<dbReference type="InterPro" id="IPR043429">
    <property type="entry name" value="ArtM/GltK/GlnP/TcyL/YhdX-like"/>
</dbReference>
<keyword evidence="7" id="KW-0029">Amino-acid transport</keyword>
<evidence type="ECO:0000256" key="5">
    <source>
        <dbReference type="ARBA" id="ARBA00022475"/>
    </source>
</evidence>
<evidence type="ECO:0000256" key="6">
    <source>
        <dbReference type="ARBA" id="ARBA00022692"/>
    </source>
</evidence>
<comment type="function">
    <text evidence="1">Part of the binding-protein-dependent transport system for glutamine; probably responsible for the translocation of the substrate across the membrane.</text>
</comment>
<dbReference type="GO" id="GO:0006865">
    <property type="term" value="P:amino acid transport"/>
    <property type="evidence" value="ECO:0007669"/>
    <property type="project" value="UniProtKB-KW"/>
</dbReference>
<dbReference type="PANTHER" id="PTHR30614">
    <property type="entry name" value="MEMBRANE COMPONENT OF AMINO ACID ABC TRANSPORTER"/>
    <property type="match status" value="1"/>
</dbReference>
<feature type="domain" description="ABC transmembrane type-1" evidence="11">
    <location>
        <begin position="68"/>
        <end position="284"/>
    </location>
</feature>
<dbReference type="PANTHER" id="PTHR30614:SF20">
    <property type="entry name" value="GLUTAMINE TRANSPORT SYSTEM PERMEASE PROTEIN GLNP"/>
    <property type="match status" value="1"/>
</dbReference>
<evidence type="ECO:0000256" key="7">
    <source>
        <dbReference type="ARBA" id="ARBA00022970"/>
    </source>
</evidence>
<dbReference type="InterPro" id="IPR010065">
    <property type="entry name" value="AA_ABC_transptr_permease_3TM"/>
</dbReference>
<comment type="subcellular location">
    <subcellularLocation>
        <location evidence="2">Cell inner membrane</location>
        <topology evidence="2">Multi-pass membrane protein</topology>
    </subcellularLocation>
    <subcellularLocation>
        <location evidence="10">Cell membrane</location>
        <topology evidence="10">Multi-pass membrane protein</topology>
    </subcellularLocation>
</comment>
<name>A0A0H3AAD1_NITV4</name>
<comment type="similarity">
    <text evidence="3">Belongs to the binding-protein-dependent transport system permease family. HisMQ subfamily.</text>
</comment>
<keyword evidence="8 10" id="KW-1133">Transmembrane helix</keyword>
<feature type="transmembrane region" description="Helical" evidence="10">
    <location>
        <begin position="113"/>
        <end position="135"/>
    </location>
</feature>
<dbReference type="SUPFAM" id="SSF161098">
    <property type="entry name" value="MetI-like"/>
    <property type="match status" value="1"/>
</dbReference>
<feature type="transmembrane region" description="Helical" evidence="10">
    <location>
        <begin position="265"/>
        <end position="284"/>
    </location>
</feature>
<dbReference type="RefSeq" id="WP_010937979.1">
    <property type="nucleotide sequence ID" value="NC_008751.1"/>
</dbReference>
<evidence type="ECO:0000256" key="10">
    <source>
        <dbReference type="RuleBase" id="RU363032"/>
    </source>
</evidence>
<dbReference type="EMBL" id="CP000527">
    <property type="protein sequence ID" value="ABM29302.1"/>
    <property type="molecule type" value="Genomic_DNA"/>
</dbReference>
<evidence type="ECO:0000313" key="13">
    <source>
        <dbReference type="Proteomes" id="UP000009173"/>
    </source>
</evidence>
<dbReference type="GO" id="GO:0043190">
    <property type="term" value="C:ATP-binding cassette (ABC) transporter complex"/>
    <property type="evidence" value="ECO:0007669"/>
    <property type="project" value="InterPro"/>
</dbReference>
<dbReference type="HOGENOM" id="CLU_019602_1_2_7"/>
<dbReference type="AlphaFoldDB" id="A0A0H3AAD1"/>
<evidence type="ECO:0000256" key="1">
    <source>
        <dbReference type="ARBA" id="ARBA00003159"/>
    </source>
</evidence>
<feature type="transmembrane region" description="Helical" evidence="10">
    <location>
        <begin position="12"/>
        <end position="31"/>
    </location>
</feature>
<organism evidence="12 13">
    <name type="scientific">Nitratidesulfovibrio vulgaris (strain DP4)</name>
    <name type="common">Desulfovibrio vulgaris</name>
    <dbReference type="NCBI Taxonomy" id="391774"/>
    <lineage>
        <taxon>Bacteria</taxon>
        <taxon>Pseudomonadati</taxon>
        <taxon>Thermodesulfobacteriota</taxon>
        <taxon>Desulfovibrionia</taxon>
        <taxon>Desulfovibrionales</taxon>
        <taxon>Desulfovibrionaceae</taxon>
        <taxon>Nitratidesulfovibrio</taxon>
    </lineage>
</organism>
<sequence length="295" mass="32492">MPRRCGVSRAALMLDVAFLLVLVGGAAWFVWRMDDVIHYRWHWGRVLEGLVYVTPQGEWHAGPLARGLAGTVRLSLWAMLAALLLGTVAGLLRTRRRLLARLLAGTYVDSVRNLPALVLIFVMYFFISSLVLPALGLEESVRGLPPGGRAVVGWLFAPVEQLSAFLSAVVTLAIYEGAYISEIVRAGIESVPRGQWDASSSFGLGPVQQMRHVILPQALRHAVPPLAGQFISIIKDSAIVSVISVPELTFQGMELMAATYQTFEIWTTIALLYLVLTLGCSLVAERLERRFRWGL</sequence>
<dbReference type="SMR" id="A0A0H3AAD1"/>
<evidence type="ECO:0000313" key="12">
    <source>
        <dbReference type="EMBL" id="ABM29302.1"/>
    </source>
</evidence>
<evidence type="ECO:0000256" key="9">
    <source>
        <dbReference type="ARBA" id="ARBA00023136"/>
    </source>
</evidence>